<dbReference type="EMBL" id="JACORU010000004">
    <property type="protein sequence ID" value="MBC5765270.1"/>
    <property type="molecule type" value="Genomic_DNA"/>
</dbReference>
<gene>
    <name evidence="1" type="ORF">H8R02_12455</name>
</gene>
<dbReference type="Proteomes" id="UP000596827">
    <property type="component" value="Unassembled WGS sequence"/>
</dbReference>
<accession>A0A923M789</accession>
<protein>
    <submittedName>
        <fullName evidence="1">Uncharacterized protein</fullName>
    </submittedName>
</protein>
<evidence type="ECO:0000313" key="1">
    <source>
        <dbReference type="EMBL" id="MBC5765270.1"/>
    </source>
</evidence>
<dbReference type="AlphaFoldDB" id="A0A923M789"/>
<comment type="caution">
    <text evidence="1">The sequence shown here is derived from an EMBL/GenBank/DDBJ whole genome shotgun (WGS) entry which is preliminary data.</text>
</comment>
<sequence>MNPRTLASVDSRAFTRDESLETCEELEQGGQARYCPTDLLADFALLMAGHGRCICTSMMLGDREYAMWQIACASAMDDAQLCAVAKRLFAYFDDPQHTGMPVLGTA</sequence>
<proteinExistence type="predicted"/>
<organism evidence="1 2">
    <name type="scientific">Ramlibacter albus</name>
    <dbReference type="NCBI Taxonomy" id="2079448"/>
    <lineage>
        <taxon>Bacteria</taxon>
        <taxon>Pseudomonadati</taxon>
        <taxon>Pseudomonadota</taxon>
        <taxon>Betaproteobacteria</taxon>
        <taxon>Burkholderiales</taxon>
        <taxon>Comamonadaceae</taxon>
        <taxon>Ramlibacter</taxon>
    </lineage>
</organism>
<name>A0A923M789_9BURK</name>
<dbReference type="RefSeq" id="WP_187081749.1">
    <property type="nucleotide sequence ID" value="NZ_JACORU010000004.1"/>
</dbReference>
<keyword evidence="2" id="KW-1185">Reference proteome</keyword>
<evidence type="ECO:0000313" key="2">
    <source>
        <dbReference type="Proteomes" id="UP000596827"/>
    </source>
</evidence>
<reference evidence="1" key="1">
    <citation type="submission" date="2020-08" db="EMBL/GenBank/DDBJ databases">
        <title>Ramlibacter sp. GTP1 16S ribosomal RNA gene genome sequencing and assembly.</title>
        <authorList>
            <person name="Kang M."/>
        </authorList>
    </citation>
    <scope>NUCLEOTIDE SEQUENCE</scope>
    <source>
        <strain evidence="1">GTP1</strain>
    </source>
</reference>